<sequence>MRTIIMLPLVAAALAGCNVSKEGNAVTVQYDQNTAENAAADVGNFAENVGGAIANDVQQTANKVQNTDVDVTVNQDVQTNNTNQQ</sequence>
<protein>
    <recommendedName>
        <fullName evidence="3">Circumsporozoite protein</fullName>
    </recommendedName>
</protein>
<dbReference type="RefSeq" id="WP_249831919.1">
    <property type="nucleotide sequence ID" value="NZ_JAMGBE010000003.1"/>
</dbReference>
<accession>A0ABT0S3J4</accession>
<keyword evidence="2" id="KW-1185">Reference proteome</keyword>
<evidence type="ECO:0000313" key="2">
    <source>
        <dbReference type="Proteomes" id="UP001165342"/>
    </source>
</evidence>
<organism evidence="1 2">
    <name type="scientific">Sphingomonas hankyongi</name>
    <dbReference type="NCBI Taxonomy" id="2908209"/>
    <lineage>
        <taxon>Bacteria</taxon>
        <taxon>Pseudomonadati</taxon>
        <taxon>Pseudomonadota</taxon>
        <taxon>Alphaproteobacteria</taxon>
        <taxon>Sphingomonadales</taxon>
        <taxon>Sphingomonadaceae</taxon>
        <taxon>Sphingomonas</taxon>
    </lineage>
</organism>
<dbReference type="Proteomes" id="UP001165342">
    <property type="component" value="Unassembled WGS sequence"/>
</dbReference>
<dbReference type="PROSITE" id="PS51257">
    <property type="entry name" value="PROKAR_LIPOPROTEIN"/>
    <property type="match status" value="1"/>
</dbReference>
<dbReference type="EMBL" id="JAMGBE010000003">
    <property type="protein sequence ID" value="MCL6730435.1"/>
    <property type="molecule type" value="Genomic_DNA"/>
</dbReference>
<name>A0ABT0S3J4_9SPHN</name>
<comment type="caution">
    <text evidence="1">The sequence shown here is derived from an EMBL/GenBank/DDBJ whole genome shotgun (WGS) entry which is preliminary data.</text>
</comment>
<proteinExistence type="predicted"/>
<evidence type="ECO:0000313" key="1">
    <source>
        <dbReference type="EMBL" id="MCL6730435.1"/>
    </source>
</evidence>
<gene>
    <name evidence="1" type="ORF">LZ538_10280</name>
</gene>
<reference evidence="1" key="1">
    <citation type="submission" date="2022-05" db="EMBL/GenBank/DDBJ databases">
        <authorList>
            <person name="Jo J.-H."/>
            <person name="Im W.-T."/>
        </authorList>
    </citation>
    <scope>NUCLEOTIDE SEQUENCE</scope>
    <source>
        <strain evidence="1">SE220</strain>
    </source>
</reference>
<evidence type="ECO:0008006" key="3">
    <source>
        <dbReference type="Google" id="ProtNLM"/>
    </source>
</evidence>